<name>A0A024B0D8_9CAUD</name>
<protein>
    <submittedName>
        <fullName evidence="1">Uncharacterized protein</fullName>
    </submittedName>
</protein>
<evidence type="ECO:0000313" key="1">
    <source>
        <dbReference type="EMBL" id="AHZ09915.1"/>
    </source>
</evidence>
<evidence type="ECO:0000313" key="2">
    <source>
        <dbReference type="Proteomes" id="UP000026901"/>
    </source>
</evidence>
<dbReference type="Proteomes" id="UP000026901">
    <property type="component" value="Segment"/>
</dbReference>
<reference evidence="2" key="1">
    <citation type="submission" date="2014-09" db="EMBL/GenBank/DDBJ databases">
        <authorList>
            <person name="Sauder A.B."/>
            <person name="McKenzie Q.R."/>
            <person name="Temple L.M."/>
            <person name="Alexis B.K."/>
            <person name="Al-Atrache Z."/>
            <person name="Lewis L.O."/>
            <person name="Loesser-Casey K.E."/>
            <person name="Mitchell K.J."/>
        </authorList>
    </citation>
    <scope>NUCLEOTIDE SEQUENCE [LARGE SCALE GENOMIC DNA]</scope>
</reference>
<dbReference type="EMBL" id="KJ489398">
    <property type="protein sequence ID" value="AHZ09915.1"/>
    <property type="molecule type" value="Genomic_DNA"/>
</dbReference>
<organism evidence="1 2">
    <name type="scientific">Bacillus phage Evoli</name>
    <dbReference type="NCBI Taxonomy" id="1486658"/>
    <lineage>
        <taxon>Viruses</taxon>
        <taxon>Duplodnaviria</taxon>
        <taxon>Heunggongvirae</taxon>
        <taxon>Uroviricota</taxon>
        <taxon>Caudoviricetes</taxon>
        <taxon>Herelleviridae</taxon>
        <taxon>Bastillevirinae</taxon>
        <taxon>Bastillevirus</taxon>
        <taxon>Bastillevirus evoli</taxon>
    </lineage>
</organism>
<dbReference type="GeneID" id="19525532"/>
<sequence length="79" mass="9004">MTTDVKEAIVEDREIKSKYKIKFGDSPSQAEMGEEFIELMRAPTAAEVQTILDLHGASICIVEEITSDARMYRYNDGWM</sequence>
<proteinExistence type="predicted"/>
<dbReference type="RefSeq" id="YP_009035712.1">
    <property type="nucleotide sequence ID" value="NC_024207.1"/>
</dbReference>
<dbReference type="KEGG" id="vg:19525532"/>
<keyword evidence="2" id="KW-1185">Reference proteome</keyword>
<accession>A0A024B0D8</accession>